<dbReference type="PROSITE" id="PS01346">
    <property type="entry name" value="CLAUDIN"/>
    <property type="match status" value="1"/>
</dbReference>
<keyword evidence="3 8" id="KW-1003">Cell membrane</keyword>
<dbReference type="PANTHER" id="PTHR12002">
    <property type="entry name" value="CLAUDIN"/>
    <property type="match status" value="1"/>
</dbReference>
<evidence type="ECO:0000256" key="2">
    <source>
        <dbReference type="ARBA" id="ARBA00022427"/>
    </source>
</evidence>
<evidence type="ECO:0000256" key="5">
    <source>
        <dbReference type="ARBA" id="ARBA00022949"/>
    </source>
</evidence>
<comment type="caution">
    <text evidence="8">Lacks conserved residue(s) required for the propagation of feature annotation.</text>
</comment>
<dbReference type="GO" id="GO:0005886">
    <property type="term" value="C:plasma membrane"/>
    <property type="evidence" value="ECO:0007669"/>
    <property type="project" value="UniProtKB-SubCell"/>
</dbReference>
<keyword evidence="5 8" id="KW-0965">Cell junction</keyword>
<keyword evidence="2 8" id="KW-0796">Tight junction</keyword>
<dbReference type="Gene3D" id="1.20.140.150">
    <property type="match status" value="1"/>
</dbReference>
<keyword evidence="7 8" id="KW-0472">Membrane</keyword>
<reference evidence="9" key="2">
    <citation type="submission" date="2025-09" db="UniProtKB">
        <authorList>
            <consortium name="Ensembl"/>
        </authorList>
    </citation>
    <scope>IDENTIFICATION</scope>
</reference>
<evidence type="ECO:0000256" key="1">
    <source>
        <dbReference type="ARBA" id="ARBA00008295"/>
    </source>
</evidence>
<dbReference type="InterPro" id="IPR004031">
    <property type="entry name" value="PMP22/EMP/MP20/Claudin"/>
</dbReference>
<dbReference type="OMA" id="CADDSAG"/>
<evidence type="ECO:0000256" key="4">
    <source>
        <dbReference type="ARBA" id="ARBA00022692"/>
    </source>
</evidence>
<dbReference type="Pfam" id="PF00822">
    <property type="entry name" value="PMP22_Claudin"/>
    <property type="match status" value="1"/>
</dbReference>
<reference evidence="9" key="1">
    <citation type="submission" date="2025-08" db="UniProtKB">
        <authorList>
            <consortium name="Ensembl"/>
        </authorList>
    </citation>
    <scope>IDENTIFICATION</scope>
</reference>
<dbReference type="GO" id="GO:0005923">
    <property type="term" value="C:bicellular tight junction"/>
    <property type="evidence" value="ECO:0007669"/>
    <property type="project" value="UniProtKB-SubCell"/>
</dbReference>
<organism evidence="9 10">
    <name type="scientific">Varanus komodoensis</name>
    <name type="common">Komodo dragon</name>
    <dbReference type="NCBI Taxonomy" id="61221"/>
    <lineage>
        <taxon>Eukaryota</taxon>
        <taxon>Metazoa</taxon>
        <taxon>Chordata</taxon>
        <taxon>Craniata</taxon>
        <taxon>Vertebrata</taxon>
        <taxon>Euteleostomi</taxon>
        <taxon>Lepidosauria</taxon>
        <taxon>Squamata</taxon>
        <taxon>Bifurcata</taxon>
        <taxon>Unidentata</taxon>
        <taxon>Episquamata</taxon>
        <taxon>Toxicofera</taxon>
        <taxon>Anguimorpha</taxon>
        <taxon>Paleoanguimorpha</taxon>
        <taxon>Varanoidea</taxon>
        <taxon>Varanidae</taxon>
        <taxon>Varanus</taxon>
    </lineage>
</organism>
<protein>
    <recommendedName>
        <fullName evidence="8">Claudin</fullName>
    </recommendedName>
</protein>
<evidence type="ECO:0000256" key="3">
    <source>
        <dbReference type="ARBA" id="ARBA00022475"/>
    </source>
</evidence>
<dbReference type="InterPro" id="IPR017974">
    <property type="entry name" value="Claudin_CS"/>
</dbReference>
<accession>A0A8D2ISS4</accession>
<comment type="subcellular location">
    <subcellularLocation>
        <location evidence="8">Cell junction</location>
        <location evidence="8">Tight junction</location>
    </subcellularLocation>
    <subcellularLocation>
        <location evidence="8">Cell membrane</location>
        <topology evidence="8">Multi-pass membrane protein</topology>
    </subcellularLocation>
</comment>
<dbReference type="AlphaFoldDB" id="A0A8D2ISS4"/>
<evidence type="ECO:0000256" key="6">
    <source>
        <dbReference type="ARBA" id="ARBA00022989"/>
    </source>
</evidence>
<keyword evidence="6 8" id="KW-1133">Transmembrane helix</keyword>
<comment type="similarity">
    <text evidence="1 8">Belongs to the claudin family.</text>
</comment>
<feature type="transmembrane region" description="Helical" evidence="8">
    <location>
        <begin position="7"/>
        <end position="29"/>
    </location>
</feature>
<sequence length="110" mass="12240">MSVILELTGFVFTLSGWVIVGATLSNSYWKVSTSFGNVITSTAVYENLWQSCATDSMGISDCKEFGTLLALPGMFFFIWNLIGTAIKHIWWASARGRLLCICRLSCNRKD</sequence>
<evidence type="ECO:0000256" key="7">
    <source>
        <dbReference type="ARBA" id="ARBA00023136"/>
    </source>
</evidence>
<dbReference type="GO" id="GO:0005198">
    <property type="term" value="F:structural molecule activity"/>
    <property type="evidence" value="ECO:0007669"/>
    <property type="project" value="InterPro"/>
</dbReference>
<comment type="function">
    <text evidence="8">Claudins function as major constituents of the tight junction complexes that regulate the permeability of epithelia.</text>
</comment>
<evidence type="ECO:0000256" key="8">
    <source>
        <dbReference type="RuleBase" id="RU060637"/>
    </source>
</evidence>
<feature type="transmembrane region" description="Helical" evidence="8">
    <location>
        <begin position="65"/>
        <end position="86"/>
    </location>
</feature>
<keyword evidence="4 8" id="KW-0812">Transmembrane</keyword>
<keyword evidence="10" id="KW-1185">Reference proteome</keyword>
<dbReference type="InterPro" id="IPR006187">
    <property type="entry name" value="Claudin"/>
</dbReference>
<name>A0A8D2ISS4_VARKO</name>
<evidence type="ECO:0000313" key="10">
    <source>
        <dbReference type="Proteomes" id="UP000694545"/>
    </source>
</evidence>
<dbReference type="Ensembl" id="ENSVKKT00000002085.1">
    <property type="protein sequence ID" value="ENSVKKP00000002020.1"/>
    <property type="gene ID" value="ENSVKKG00000001649.1"/>
</dbReference>
<dbReference type="Proteomes" id="UP000694545">
    <property type="component" value="Unplaced"/>
</dbReference>
<proteinExistence type="inferred from homology"/>
<evidence type="ECO:0000313" key="9">
    <source>
        <dbReference type="Ensembl" id="ENSVKKP00000002020.1"/>
    </source>
</evidence>